<evidence type="ECO:0000313" key="2">
    <source>
        <dbReference type="Proteomes" id="UP000814033"/>
    </source>
</evidence>
<organism evidence="1 2">
    <name type="scientific">Auriscalpium vulgare</name>
    <dbReference type="NCBI Taxonomy" id="40419"/>
    <lineage>
        <taxon>Eukaryota</taxon>
        <taxon>Fungi</taxon>
        <taxon>Dikarya</taxon>
        <taxon>Basidiomycota</taxon>
        <taxon>Agaricomycotina</taxon>
        <taxon>Agaricomycetes</taxon>
        <taxon>Russulales</taxon>
        <taxon>Auriscalpiaceae</taxon>
        <taxon>Auriscalpium</taxon>
    </lineage>
</organism>
<reference evidence="1" key="1">
    <citation type="submission" date="2021-02" db="EMBL/GenBank/DDBJ databases">
        <authorList>
            <consortium name="DOE Joint Genome Institute"/>
            <person name="Ahrendt S."/>
            <person name="Looney B.P."/>
            <person name="Miyauchi S."/>
            <person name="Morin E."/>
            <person name="Drula E."/>
            <person name="Courty P.E."/>
            <person name="Chicoki N."/>
            <person name="Fauchery L."/>
            <person name="Kohler A."/>
            <person name="Kuo A."/>
            <person name="Labutti K."/>
            <person name="Pangilinan J."/>
            <person name="Lipzen A."/>
            <person name="Riley R."/>
            <person name="Andreopoulos W."/>
            <person name="He G."/>
            <person name="Johnson J."/>
            <person name="Barry K.W."/>
            <person name="Grigoriev I.V."/>
            <person name="Nagy L."/>
            <person name="Hibbett D."/>
            <person name="Henrissat B."/>
            <person name="Matheny P.B."/>
            <person name="Labbe J."/>
            <person name="Martin F."/>
        </authorList>
    </citation>
    <scope>NUCLEOTIDE SEQUENCE</scope>
    <source>
        <strain evidence="1">FP105234-sp</strain>
    </source>
</reference>
<reference evidence="1" key="2">
    <citation type="journal article" date="2022" name="New Phytol.">
        <title>Evolutionary transition to the ectomycorrhizal habit in the genomes of a hyperdiverse lineage of mushroom-forming fungi.</title>
        <authorList>
            <person name="Looney B."/>
            <person name="Miyauchi S."/>
            <person name="Morin E."/>
            <person name="Drula E."/>
            <person name="Courty P.E."/>
            <person name="Kohler A."/>
            <person name="Kuo A."/>
            <person name="LaButti K."/>
            <person name="Pangilinan J."/>
            <person name="Lipzen A."/>
            <person name="Riley R."/>
            <person name="Andreopoulos W."/>
            <person name="He G."/>
            <person name="Johnson J."/>
            <person name="Nolan M."/>
            <person name="Tritt A."/>
            <person name="Barry K.W."/>
            <person name="Grigoriev I.V."/>
            <person name="Nagy L.G."/>
            <person name="Hibbett D."/>
            <person name="Henrissat B."/>
            <person name="Matheny P.B."/>
            <person name="Labbe J."/>
            <person name="Martin F.M."/>
        </authorList>
    </citation>
    <scope>NUCLEOTIDE SEQUENCE</scope>
    <source>
        <strain evidence="1">FP105234-sp</strain>
    </source>
</reference>
<gene>
    <name evidence="1" type="ORF">FA95DRAFT_1603334</name>
</gene>
<accession>A0ACB8S3M0</accession>
<dbReference type="Proteomes" id="UP000814033">
    <property type="component" value="Unassembled WGS sequence"/>
</dbReference>
<keyword evidence="2" id="KW-1185">Reference proteome</keyword>
<dbReference type="EMBL" id="MU275859">
    <property type="protein sequence ID" value="KAI0050697.1"/>
    <property type="molecule type" value="Genomic_DNA"/>
</dbReference>
<protein>
    <submittedName>
        <fullName evidence="1">Uncharacterized protein</fullName>
    </submittedName>
</protein>
<sequence length="158" mass="17436">MLDLPFPNSLLDILGSPSSCSCQDSFIGAVAGLGFTIIPIHTARRASLLPSPSRINGVYHDALLWHARNHCSSRRLPPLMIECGTQGKRGHCVAVLVHPTRIDGKAYLVRRFLPDYGTETFDYFCNADPYALLEIRLPRGRSQCLDIEGRYADAVPSP</sequence>
<name>A0ACB8S3M0_9AGAM</name>
<comment type="caution">
    <text evidence="1">The sequence shown here is derived from an EMBL/GenBank/DDBJ whole genome shotgun (WGS) entry which is preliminary data.</text>
</comment>
<evidence type="ECO:0000313" key="1">
    <source>
        <dbReference type="EMBL" id="KAI0050697.1"/>
    </source>
</evidence>
<proteinExistence type="predicted"/>